<keyword evidence="2" id="KW-0378">Hydrolase</keyword>
<dbReference type="InterPro" id="IPR004860">
    <property type="entry name" value="LAGLIDADG_dom"/>
</dbReference>
<dbReference type="GO" id="GO:0004519">
    <property type="term" value="F:endonuclease activity"/>
    <property type="evidence" value="ECO:0007669"/>
    <property type="project" value="UniProtKB-KW"/>
</dbReference>
<proteinExistence type="predicted"/>
<evidence type="ECO:0000259" key="1">
    <source>
        <dbReference type="Pfam" id="PF03161"/>
    </source>
</evidence>
<reference evidence="2" key="1">
    <citation type="journal article" date="2021" name="Proc. Natl. Acad. Sci. U.S.A.">
        <title>A Catalog of Tens of Thousands of Viruses from Human Metagenomes Reveals Hidden Associations with Chronic Diseases.</title>
        <authorList>
            <person name="Tisza M.J."/>
            <person name="Buck C.B."/>
        </authorList>
    </citation>
    <scope>NUCLEOTIDE SEQUENCE</scope>
    <source>
        <strain evidence="2">Ctrcb4</strain>
    </source>
</reference>
<dbReference type="SUPFAM" id="SSF55608">
    <property type="entry name" value="Homing endonucleases"/>
    <property type="match status" value="1"/>
</dbReference>
<sequence length="108" mass="12744">MILGSLLGDMNIGKPRKHHPTCRLSLVHSIKQKELFMKKVEILGEFMSNYREYSYLDNRTNKIYSTIRGNSKSHKVFNDMYNKLYINDIKTITKEYLDMINHPIALAY</sequence>
<feature type="domain" description="Homing endonuclease LAGLIDADG" evidence="1">
    <location>
        <begin position="1"/>
        <end position="108"/>
    </location>
</feature>
<keyword evidence="2" id="KW-0255">Endonuclease</keyword>
<keyword evidence="2" id="KW-0540">Nuclease</keyword>
<organism evidence="2">
    <name type="scientific">virus sp. ctrcb4</name>
    <dbReference type="NCBI Taxonomy" id="2825824"/>
    <lineage>
        <taxon>Viruses</taxon>
    </lineage>
</organism>
<accession>A0A8S5RNX0</accession>
<protein>
    <submittedName>
        <fullName evidence="2">LAGLIDADG DNA endonuclease family</fullName>
    </submittedName>
</protein>
<dbReference type="EMBL" id="BK059132">
    <property type="protein sequence ID" value="DAE33031.1"/>
    <property type="molecule type" value="Genomic_DNA"/>
</dbReference>
<name>A0A8S5RNX0_9VIRU</name>
<dbReference type="InterPro" id="IPR027434">
    <property type="entry name" value="Homing_endonucl"/>
</dbReference>
<dbReference type="Pfam" id="PF03161">
    <property type="entry name" value="LAGLIDADG_2"/>
    <property type="match status" value="1"/>
</dbReference>
<dbReference type="Gene3D" id="3.10.28.10">
    <property type="entry name" value="Homing endonucleases"/>
    <property type="match status" value="1"/>
</dbReference>
<evidence type="ECO:0000313" key="2">
    <source>
        <dbReference type="EMBL" id="DAE33031.1"/>
    </source>
</evidence>